<keyword evidence="1 3" id="KW-0430">Lectin</keyword>
<proteinExistence type="predicted"/>
<dbReference type="GO" id="GO:0030246">
    <property type="term" value="F:carbohydrate binding"/>
    <property type="evidence" value="ECO:0007669"/>
    <property type="project" value="UniProtKB-UniRule"/>
</dbReference>
<dbReference type="Gene3D" id="2.60.120.200">
    <property type="match status" value="1"/>
</dbReference>
<evidence type="ECO:0000313" key="6">
    <source>
        <dbReference type="EMBL" id="RZF43095.1"/>
    </source>
</evidence>
<gene>
    <name evidence="6" type="ORF">LSTR_LSTR001273</name>
</gene>
<keyword evidence="2" id="KW-0677">Repeat</keyword>
<keyword evidence="4" id="KW-1133">Transmembrane helix</keyword>
<comment type="caution">
    <text evidence="6">The sequence shown here is derived from an EMBL/GenBank/DDBJ whole genome shotgun (WGS) entry which is preliminary data.</text>
</comment>
<keyword evidence="4" id="KW-0472">Membrane</keyword>
<dbReference type="PANTHER" id="PTHR11346">
    <property type="entry name" value="GALECTIN"/>
    <property type="match status" value="1"/>
</dbReference>
<feature type="transmembrane region" description="Helical" evidence="4">
    <location>
        <begin position="247"/>
        <end position="265"/>
    </location>
</feature>
<evidence type="ECO:0000313" key="7">
    <source>
        <dbReference type="Proteomes" id="UP000291343"/>
    </source>
</evidence>
<organism evidence="6 7">
    <name type="scientific">Laodelphax striatellus</name>
    <name type="common">Small brown planthopper</name>
    <name type="synonym">Delphax striatella</name>
    <dbReference type="NCBI Taxonomy" id="195883"/>
    <lineage>
        <taxon>Eukaryota</taxon>
        <taxon>Metazoa</taxon>
        <taxon>Ecdysozoa</taxon>
        <taxon>Arthropoda</taxon>
        <taxon>Hexapoda</taxon>
        <taxon>Insecta</taxon>
        <taxon>Pterygota</taxon>
        <taxon>Neoptera</taxon>
        <taxon>Paraneoptera</taxon>
        <taxon>Hemiptera</taxon>
        <taxon>Auchenorrhyncha</taxon>
        <taxon>Fulgoroidea</taxon>
        <taxon>Delphacidae</taxon>
        <taxon>Criomorphinae</taxon>
        <taxon>Laodelphax</taxon>
    </lineage>
</organism>
<dbReference type="Proteomes" id="UP000291343">
    <property type="component" value="Unassembled WGS sequence"/>
</dbReference>
<dbReference type="SMART" id="SM00276">
    <property type="entry name" value="GLECT"/>
    <property type="match status" value="1"/>
</dbReference>
<dbReference type="SUPFAM" id="SSF49899">
    <property type="entry name" value="Concanavalin A-like lectins/glucanases"/>
    <property type="match status" value="1"/>
</dbReference>
<dbReference type="OrthoDB" id="5795596at2759"/>
<evidence type="ECO:0000256" key="3">
    <source>
        <dbReference type="RuleBase" id="RU102079"/>
    </source>
</evidence>
<evidence type="ECO:0000256" key="1">
    <source>
        <dbReference type="ARBA" id="ARBA00022734"/>
    </source>
</evidence>
<keyword evidence="7" id="KW-1185">Reference proteome</keyword>
<dbReference type="FunFam" id="2.60.120.200:FF:000124">
    <property type="entry name" value="Galectin-4"/>
    <property type="match status" value="1"/>
</dbReference>
<dbReference type="EMBL" id="QKKF02013261">
    <property type="protein sequence ID" value="RZF43095.1"/>
    <property type="molecule type" value="Genomic_DNA"/>
</dbReference>
<dbReference type="Pfam" id="PF00337">
    <property type="entry name" value="Gal-bind_lectin"/>
    <property type="match status" value="1"/>
</dbReference>
<sequence>MSHNIHNPVVPYIGPIAGPLSPGRTITIRGNVFPNCNRFAINLQNGPNVYPRDDVALHIGVDFLRNCIVRNNIQKMNWGPEETDGGFPFVRGSLFDIAICCEAMHYRILVSGQHFCTFEHRMVFHRVSHLAVDGEISLTSIDYMSSVQCPPPYPGPLPPYPTSPLSPFSPHPTSYPMTNQVTSPPYAHQPVGGTAFNYNQQPMPMHNNNGFGGVLNKAGAAVAGLAAAAGLKSAMGHGHHGHKSNSYLGPAVGAGIAGAALTGHLSPKKMLKKNKKARKKALKYGIPLAGAGLGAYALHKTLHSSSSSSSSSSSGEE</sequence>
<name>A0A482XAV3_LAOST</name>
<dbReference type="PROSITE" id="PS51304">
    <property type="entry name" value="GALECTIN"/>
    <property type="match status" value="1"/>
</dbReference>
<feature type="transmembrane region" description="Helical" evidence="4">
    <location>
        <begin position="281"/>
        <end position="299"/>
    </location>
</feature>
<protein>
    <recommendedName>
        <fullName evidence="3">Galectin</fullName>
    </recommendedName>
</protein>
<dbReference type="InterPro" id="IPR044156">
    <property type="entry name" value="Galectin-like"/>
</dbReference>
<dbReference type="InterPro" id="IPR001079">
    <property type="entry name" value="Galectin_CRD"/>
</dbReference>
<dbReference type="PANTHER" id="PTHR11346:SF176">
    <property type="entry name" value="32 KDA BETA-GALACTOSIDE-BINDING LECTIN LEC-3"/>
    <property type="match status" value="1"/>
</dbReference>
<dbReference type="SMART" id="SM00908">
    <property type="entry name" value="Gal-bind_lectin"/>
    <property type="match status" value="1"/>
</dbReference>
<evidence type="ECO:0000256" key="2">
    <source>
        <dbReference type="ARBA" id="ARBA00022737"/>
    </source>
</evidence>
<dbReference type="CDD" id="cd00070">
    <property type="entry name" value="GLECT"/>
    <property type="match status" value="1"/>
</dbReference>
<evidence type="ECO:0000256" key="4">
    <source>
        <dbReference type="SAM" id="Phobius"/>
    </source>
</evidence>
<evidence type="ECO:0000259" key="5">
    <source>
        <dbReference type="PROSITE" id="PS51304"/>
    </source>
</evidence>
<dbReference type="SMR" id="A0A482XAV3"/>
<keyword evidence="4" id="KW-0812">Transmembrane</keyword>
<dbReference type="InParanoid" id="A0A482XAV3"/>
<dbReference type="AlphaFoldDB" id="A0A482XAV3"/>
<accession>A0A482XAV3</accession>
<dbReference type="GO" id="GO:0016936">
    <property type="term" value="F:galactoside binding"/>
    <property type="evidence" value="ECO:0007669"/>
    <property type="project" value="TreeGrafter"/>
</dbReference>
<reference evidence="6 7" key="1">
    <citation type="journal article" date="2017" name="Gigascience">
        <title>Genome sequence of the small brown planthopper, Laodelphax striatellus.</title>
        <authorList>
            <person name="Zhu J."/>
            <person name="Jiang F."/>
            <person name="Wang X."/>
            <person name="Yang P."/>
            <person name="Bao Y."/>
            <person name="Zhao W."/>
            <person name="Wang W."/>
            <person name="Lu H."/>
            <person name="Wang Q."/>
            <person name="Cui N."/>
            <person name="Li J."/>
            <person name="Chen X."/>
            <person name="Luo L."/>
            <person name="Yu J."/>
            <person name="Kang L."/>
            <person name="Cui F."/>
        </authorList>
    </citation>
    <scope>NUCLEOTIDE SEQUENCE [LARGE SCALE GENOMIC DNA]</scope>
    <source>
        <strain evidence="6">Lst14</strain>
    </source>
</reference>
<feature type="domain" description="Galectin" evidence="5">
    <location>
        <begin position="12"/>
        <end position="144"/>
    </location>
</feature>
<dbReference type="InterPro" id="IPR013320">
    <property type="entry name" value="ConA-like_dom_sf"/>
</dbReference>
<dbReference type="STRING" id="195883.A0A482XAV3"/>